<dbReference type="Proteomes" id="UP000823619">
    <property type="component" value="Unassembled WGS sequence"/>
</dbReference>
<evidence type="ECO:0000313" key="3">
    <source>
        <dbReference type="Proteomes" id="UP000823619"/>
    </source>
</evidence>
<comment type="caution">
    <text evidence="2">The sequence shown here is derived from an EMBL/GenBank/DDBJ whole genome shotgun (WGS) entry which is preliminary data.</text>
</comment>
<dbReference type="EMBL" id="JADIMO010000096">
    <property type="protein sequence ID" value="MBO8445512.1"/>
    <property type="molecule type" value="Genomic_DNA"/>
</dbReference>
<dbReference type="InterPro" id="IPR018490">
    <property type="entry name" value="cNMP-bd_dom_sf"/>
</dbReference>
<feature type="domain" description="Cyclic nucleotide-binding" evidence="1">
    <location>
        <begin position="9"/>
        <end position="112"/>
    </location>
</feature>
<reference evidence="2" key="1">
    <citation type="submission" date="2020-10" db="EMBL/GenBank/DDBJ databases">
        <authorList>
            <person name="Gilroy R."/>
        </authorList>
    </citation>
    <scope>NUCLEOTIDE SEQUENCE</scope>
    <source>
        <strain evidence="2">D5-748</strain>
    </source>
</reference>
<sequence>MDINEIIERVHHIPKASAYKLASCLSEMSLPKGFRVLEAGKVETDLYFIRRGFARAFIPADGEEITFWLGKEGDAIFSLKSYTDNLPGYETIELMEDSDLYRLKRDALQQLFKEDIEIANWGRRFAEKMKADDGQRQ</sequence>
<reference evidence="2" key="2">
    <citation type="journal article" date="2021" name="PeerJ">
        <title>Extensive microbial diversity within the chicken gut microbiome revealed by metagenomics and culture.</title>
        <authorList>
            <person name="Gilroy R."/>
            <person name="Ravi A."/>
            <person name="Getino M."/>
            <person name="Pursley I."/>
            <person name="Horton D.L."/>
            <person name="Alikhan N.F."/>
            <person name="Baker D."/>
            <person name="Gharbi K."/>
            <person name="Hall N."/>
            <person name="Watson M."/>
            <person name="Adriaenssens E.M."/>
            <person name="Foster-Nyarko E."/>
            <person name="Jarju S."/>
            <person name="Secka A."/>
            <person name="Antonio M."/>
            <person name="Oren A."/>
            <person name="Chaudhuri R.R."/>
            <person name="La Ragione R."/>
            <person name="Hildebrand F."/>
            <person name="Pallen M.J."/>
        </authorList>
    </citation>
    <scope>NUCLEOTIDE SEQUENCE</scope>
    <source>
        <strain evidence="2">D5-748</strain>
    </source>
</reference>
<gene>
    <name evidence="2" type="ORF">IAC23_07450</name>
</gene>
<dbReference type="InterPro" id="IPR014710">
    <property type="entry name" value="RmlC-like_jellyroll"/>
</dbReference>
<accession>A0A9D9ECM8</accession>
<evidence type="ECO:0000313" key="2">
    <source>
        <dbReference type="EMBL" id="MBO8445512.1"/>
    </source>
</evidence>
<organism evidence="2 3">
    <name type="scientific">Candidatus Cryptobacteroides merdavium</name>
    <dbReference type="NCBI Taxonomy" id="2840769"/>
    <lineage>
        <taxon>Bacteria</taxon>
        <taxon>Pseudomonadati</taxon>
        <taxon>Bacteroidota</taxon>
        <taxon>Bacteroidia</taxon>
        <taxon>Bacteroidales</taxon>
        <taxon>Candidatus Cryptobacteroides</taxon>
    </lineage>
</organism>
<dbReference type="InterPro" id="IPR000595">
    <property type="entry name" value="cNMP-bd_dom"/>
</dbReference>
<proteinExistence type="predicted"/>
<dbReference type="PROSITE" id="PS50042">
    <property type="entry name" value="CNMP_BINDING_3"/>
    <property type="match status" value="1"/>
</dbReference>
<name>A0A9D9ECM8_9BACT</name>
<dbReference type="AlphaFoldDB" id="A0A9D9ECM8"/>
<protein>
    <submittedName>
        <fullName evidence="2">Cyclic nucleotide-binding domain-containing protein</fullName>
    </submittedName>
</protein>
<dbReference type="SUPFAM" id="SSF51206">
    <property type="entry name" value="cAMP-binding domain-like"/>
    <property type="match status" value="1"/>
</dbReference>
<evidence type="ECO:0000259" key="1">
    <source>
        <dbReference type="PROSITE" id="PS50042"/>
    </source>
</evidence>
<dbReference type="Pfam" id="PF00027">
    <property type="entry name" value="cNMP_binding"/>
    <property type="match status" value="1"/>
</dbReference>
<dbReference type="Gene3D" id="2.60.120.10">
    <property type="entry name" value="Jelly Rolls"/>
    <property type="match status" value="1"/>
</dbReference>
<dbReference type="CDD" id="cd00038">
    <property type="entry name" value="CAP_ED"/>
    <property type="match status" value="1"/>
</dbReference>